<dbReference type="InterPro" id="IPR036291">
    <property type="entry name" value="NAD(P)-bd_dom_sf"/>
</dbReference>
<evidence type="ECO:0000256" key="2">
    <source>
        <dbReference type="ARBA" id="ARBA00023002"/>
    </source>
</evidence>
<reference evidence="7" key="1">
    <citation type="journal article" date="2019" name="Int. J. Syst. Evol. Microbiol.">
        <title>The Global Catalogue of Microorganisms (GCM) 10K type strain sequencing project: providing services to taxonomists for standard genome sequencing and annotation.</title>
        <authorList>
            <consortium name="The Broad Institute Genomics Platform"/>
            <consortium name="The Broad Institute Genome Sequencing Center for Infectious Disease"/>
            <person name="Wu L."/>
            <person name="Ma J."/>
        </authorList>
    </citation>
    <scope>NUCLEOTIDE SEQUENCE [LARGE SCALE GENOMIC DNA]</scope>
    <source>
        <strain evidence="7">KCTC 42964</strain>
    </source>
</reference>
<dbReference type="InterPro" id="IPR006095">
    <property type="entry name" value="Glu/Leu/Phe/Val/Trp_DH"/>
</dbReference>
<comment type="similarity">
    <text evidence="1 3 4">Belongs to the Glu/Leu/Phe/Val dehydrogenases family.</text>
</comment>
<proteinExistence type="inferred from homology"/>
<dbReference type="InterPro" id="IPR033922">
    <property type="entry name" value="NAD_bind_Glu_DH"/>
</dbReference>
<dbReference type="PIRSF" id="PIRSF000185">
    <property type="entry name" value="Glu_DH"/>
    <property type="match status" value="1"/>
</dbReference>
<organism evidence="6 7">
    <name type="scientific">Marinibaculum pumilum</name>
    <dbReference type="NCBI Taxonomy" id="1766165"/>
    <lineage>
        <taxon>Bacteria</taxon>
        <taxon>Pseudomonadati</taxon>
        <taxon>Pseudomonadota</taxon>
        <taxon>Alphaproteobacteria</taxon>
        <taxon>Rhodospirillales</taxon>
        <taxon>Rhodospirillaceae</taxon>
        <taxon>Marinibaculum</taxon>
    </lineage>
</organism>
<dbReference type="Gene3D" id="3.40.50.720">
    <property type="entry name" value="NAD(P)-binding Rossmann-like Domain"/>
    <property type="match status" value="1"/>
</dbReference>
<dbReference type="RefSeq" id="WP_379906006.1">
    <property type="nucleotide sequence ID" value="NZ_JBHRTR010000048.1"/>
</dbReference>
<dbReference type="InterPro" id="IPR014362">
    <property type="entry name" value="Glu_DH"/>
</dbReference>
<accession>A0ABV7L806</accession>
<dbReference type="PANTHER" id="PTHR11606">
    <property type="entry name" value="GLUTAMATE DEHYDROGENASE"/>
    <property type="match status" value="1"/>
</dbReference>
<protein>
    <recommendedName>
        <fullName evidence="3">Glutamate dehydrogenase</fullName>
    </recommendedName>
</protein>
<name>A0ABV7L806_9PROT</name>
<dbReference type="Proteomes" id="UP001595528">
    <property type="component" value="Unassembled WGS sequence"/>
</dbReference>
<dbReference type="InterPro" id="IPR006097">
    <property type="entry name" value="Glu/Leu/Phe/Val/Trp_DH_dimer"/>
</dbReference>
<dbReference type="PANTHER" id="PTHR11606:SF13">
    <property type="entry name" value="GLUTAMATE DEHYDROGENASE 1, MITOCHONDRIAL"/>
    <property type="match status" value="1"/>
</dbReference>
<sequence>MLEAALERMNRAAGHCNIPEEVLLRLHSPAEVTMASLPVRRDDGRLQIFRAWRCRYNDTRGPGKGGIRFHPEVSQDEVATLAFWMTLKCAVVDLPFGGAKGGVAVDVSDLSTMELERLSRAYVRAFAHTLGDRRDIPAPDMYTNGRVIAWMSDELRILNGEHVPAAITGKPEAVGGSAGRIEATGRGAAQVLAALAKDIGVPPEGARVAVQGFGNAAYHLAAALRDQGHRIVAVSDSGGGLYDPDGIDPDEVRAHKARTGAVAGAPTFGTARDIDNAGLLTCDCDLLVPAATGGQITCDNAADIQARAILEVANGPVDPAADADLHDTGVIVVPDILANAGGVVVSHLEWVQNLGGERWPLDRVREQLDATMCREARAVQELAAEMEIDLRQAAYVHALRRIGAVAEARGMEQHYRA</sequence>
<keyword evidence="2 3" id="KW-0560">Oxidoreductase</keyword>
<dbReference type="InterPro" id="IPR006096">
    <property type="entry name" value="Glu/Leu/Phe/Val/Trp_DH_C"/>
</dbReference>
<feature type="domain" description="Glutamate/phenylalanine/leucine/valine/L-tryptophan dehydrogenase C-terminal" evidence="5">
    <location>
        <begin position="177"/>
        <end position="410"/>
    </location>
</feature>
<evidence type="ECO:0000256" key="1">
    <source>
        <dbReference type="ARBA" id="ARBA00006382"/>
    </source>
</evidence>
<evidence type="ECO:0000259" key="5">
    <source>
        <dbReference type="SMART" id="SM00839"/>
    </source>
</evidence>
<dbReference type="PRINTS" id="PR00082">
    <property type="entry name" value="GLFDHDRGNASE"/>
</dbReference>
<dbReference type="Gene3D" id="3.40.50.10860">
    <property type="entry name" value="Leucine Dehydrogenase, chain A, domain 1"/>
    <property type="match status" value="1"/>
</dbReference>
<keyword evidence="7" id="KW-1185">Reference proteome</keyword>
<dbReference type="SMART" id="SM00839">
    <property type="entry name" value="ELFV_dehydrog"/>
    <property type="match status" value="1"/>
</dbReference>
<dbReference type="SUPFAM" id="SSF53223">
    <property type="entry name" value="Aminoacid dehydrogenase-like, N-terminal domain"/>
    <property type="match status" value="1"/>
</dbReference>
<evidence type="ECO:0000313" key="6">
    <source>
        <dbReference type="EMBL" id="MFC3230645.1"/>
    </source>
</evidence>
<dbReference type="Pfam" id="PF00208">
    <property type="entry name" value="ELFV_dehydrog"/>
    <property type="match status" value="1"/>
</dbReference>
<evidence type="ECO:0000313" key="7">
    <source>
        <dbReference type="Proteomes" id="UP001595528"/>
    </source>
</evidence>
<dbReference type="Pfam" id="PF02812">
    <property type="entry name" value="ELFV_dehydrog_N"/>
    <property type="match status" value="1"/>
</dbReference>
<dbReference type="CDD" id="cd01076">
    <property type="entry name" value="NAD_bind_1_Glu_DH"/>
    <property type="match status" value="1"/>
</dbReference>
<evidence type="ECO:0000256" key="3">
    <source>
        <dbReference type="PIRNR" id="PIRNR000185"/>
    </source>
</evidence>
<comment type="caution">
    <text evidence="6">The sequence shown here is derived from an EMBL/GenBank/DDBJ whole genome shotgun (WGS) entry which is preliminary data.</text>
</comment>
<dbReference type="SUPFAM" id="SSF51735">
    <property type="entry name" value="NAD(P)-binding Rossmann-fold domains"/>
    <property type="match status" value="1"/>
</dbReference>
<gene>
    <name evidence="6" type="ORF">ACFOGJ_25580</name>
</gene>
<dbReference type="GO" id="GO:0016491">
    <property type="term" value="F:oxidoreductase activity"/>
    <property type="evidence" value="ECO:0007669"/>
    <property type="project" value="UniProtKB-KW"/>
</dbReference>
<evidence type="ECO:0000256" key="4">
    <source>
        <dbReference type="RuleBase" id="RU004417"/>
    </source>
</evidence>
<dbReference type="EMBL" id="JBHRTR010000048">
    <property type="protein sequence ID" value="MFC3230645.1"/>
    <property type="molecule type" value="Genomic_DNA"/>
</dbReference>
<dbReference type="InterPro" id="IPR046346">
    <property type="entry name" value="Aminoacid_DH-like_N_sf"/>
</dbReference>